<protein>
    <submittedName>
        <fullName evidence="2">YwmB family TATA-box binding protein</fullName>
    </submittedName>
</protein>
<dbReference type="Pfam" id="PF08680">
    <property type="entry name" value="DUF1779"/>
    <property type="match status" value="1"/>
</dbReference>
<keyword evidence="1" id="KW-0812">Transmembrane</keyword>
<accession>A0ABR7FX87</accession>
<name>A0ABR7FX87_9FIRM</name>
<dbReference type="EMBL" id="JACOPD010000001">
    <property type="protein sequence ID" value="MBC5679809.1"/>
    <property type="molecule type" value="Genomic_DNA"/>
</dbReference>
<feature type="transmembrane region" description="Helical" evidence="1">
    <location>
        <begin position="33"/>
        <end position="51"/>
    </location>
</feature>
<proteinExistence type="predicted"/>
<organism evidence="2 3">
    <name type="scientific">Lachnospira hominis</name>
    <name type="common">ex Liu et al. 2021</name>
    <dbReference type="NCBI Taxonomy" id="2763051"/>
    <lineage>
        <taxon>Bacteria</taxon>
        <taxon>Bacillati</taxon>
        <taxon>Bacillota</taxon>
        <taxon>Clostridia</taxon>
        <taxon>Lachnospirales</taxon>
        <taxon>Lachnospiraceae</taxon>
        <taxon>Lachnospira</taxon>
    </lineage>
</organism>
<dbReference type="Proteomes" id="UP000628463">
    <property type="component" value="Unassembled WGS sequence"/>
</dbReference>
<evidence type="ECO:0000313" key="2">
    <source>
        <dbReference type="EMBL" id="MBC5679809.1"/>
    </source>
</evidence>
<dbReference type="InterPro" id="IPR014794">
    <property type="entry name" value="DUF1779"/>
</dbReference>
<dbReference type="SUPFAM" id="SSF143842">
    <property type="entry name" value="YwmB-like"/>
    <property type="match status" value="1"/>
</dbReference>
<reference evidence="2 3" key="1">
    <citation type="submission" date="2020-08" db="EMBL/GenBank/DDBJ databases">
        <title>Genome public.</title>
        <authorList>
            <person name="Liu C."/>
            <person name="Sun Q."/>
        </authorList>
    </citation>
    <scope>NUCLEOTIDE SEQUENCE [LARGE SCALE GENOMIC DNA]</scope>
    <source>
        <strain evidence="2 3">NSJ-43</strain>
    </source>
</reference>
<dbReference type="InterPro" id="IPR036209">
    <property type="entry name" value="YwmB-like_sf"/>
</dbReference>
<keyword evidence="3" id="KW-1185">Reference proteome</keyword>
<dbReference type="Gene3D" id="3.30.360.40">
    <property type="entry name" value="YwmB-like"/>
    <property type="match status" value="1"/>
</dbReference>
<evidence type="ECO:0000256" key="1">
    <source>
        <dbReference type="SAM" id="Phobius"/>
    </source>
</evidence>
<sequence length="272" mass="30396">MLKDIFCYIKMSIRGELETGGGKKKIKYPFQKIAIVIALALWTITAINILYSESALSGEEKIISAFGRQTYSDVSSSVSAYGKYGDISISDSAKKLILENIAEKIGINHYMISDLVDEEYNSVKTLSQTSVNGDVILKFITHDEDKQYIYIGITLKNGIESAFTYEKIVKQILKDLEMTSAVNVNLKGEINGELDIQEKNALADSLLGEVGAKIVTQNRTDDLYVIYGYDDEIDEYINVGRGKVNVCISVNYDEIKDVTCVYFSTPMNNQDF</sequence>
<keyword evidence="1" id="KW-1133">Transmembrane helix</keyword>
<dbReference type="RefSeq" id="WP_186836039.1">
    <property type="nucleotide sequence ID" value="NZ_JACOPD010000001.1"/>
</dbReference>
<comment type="caution">
    <text evidence="2">The sequence shown here is derived from an EMBL/GenBank/DDBJ whole genome shotgun (WGS) entry which is preliminary data.</text>
</comment>
<gene>
    <name evidence="2" type="ORF">H8S01_02375</name>
</gene>
<evidence type="ECO:0000313" key="3">
    <source>
        <dbReference type="Proteomes" id="UP000628463"/>
    </source>
</evidence>
<keyword evidence="1" id="KW-0472">Membrane</keyword>